<comment type="caution">
    <text evidence="1">The sequence shown here is derived from an EMBL/GenBank/DDBJ whole genome shotgun (WGS) entry which is preliminary data.</text>
</comment>
<dbReference type="Proteomes" id="UP000784793">
    <property type="component" value="Unassembled WGS sequence"/>
</dbReference>
<dbReference type="InterPro" id="IPR013324">
    <property type="entry name" value="RNA_pol_sigma_r3/r4-like"/>
</dbReference>
<reference evidence="1" key="2">
    <citation type="submission" date="2021-09" db="EMBL/GenBank/DDBJ databases">
        <authorList>
            <person name="Gilroy R."/>
        </authorList>
    </citation>
    <scope>NUCLEOTIDE SEQUENCE</scope>
    <source>
        <strain evidence="1">CHK194-22301</strain>
    </source>
</reference>
<organism evidence="1 2">
    <name type="scientific">Lactobacillus crispatus</name>
    <dbReference type="NCBI Taxonomy" id="47770"/>
    <lineage>
        <taxon>Bacteria</taxon>
        <taxon>Bacillati</taxon>
        <taxon>Bacillota</taxon>
        <taxon>Bacilli</taxon>
        <taxon>Lactobacillales</taxon>
        <taxon>Lactobacillaceae</taxon>
        <taxon>Lactobacillus</taxon>
    </lineage>
</organism>
<evidence type="ECO:0000313" key="2">
    <source>
        <dbReference type="Proteomes" id="UP000784793"/>
    </source>
</evidence>
<accession>A0A921FIS3</accession>
<gene>
    <name evidence="1" type="ORF">K8V23_08275</name>
</gene>
<proteinExistence type="predicted"/>
<protein>
    <submittedName>
        <fullName evidence="1">Uncharacterized protein</fullName>
    </submittedName>
</protein>
<evidence type="ECO:0000313" key="1">
    <source>
        <dbReference type="EMBL" id="HJF10758.1"/>
    </source>
</evidence>
<dbReference type="EMBL" id="DYXB01000131">
    <property type="protein sequence ID" value="HJF10758.1"/>
    <property type="molecule type" value="Genomic_DNA"/>
</dbReference>
<dbReference type="AlphaFoldDB" id="A0A921FIS3"/>
<reference evidence="1" key="1">
    <citation type="journal article" date="2021" name="PeerJ">
        <title>Extensive microbial diversity within the chicken gut microbiome revealed by metagenomics and culture.</title>
        <authorList>
            <person name="Gilroy R."/>
            <person name="Ravi A."/>
            <person name="Getino M."/>
            <person name="Pursley I."/>
            <person name="Horton D.L."/>
            <person name="Alikhan N.F."/>
            <person name="Baker D."/>
            <person name="Gharbi K."/>
            <person name="Hall N."/>
            <person name="Watson M."/>
            <person name="Adriaenssens E.M."/>
            <person name="Foster-Nyarko E."/>
            <person name="Jarju S."/>
            <person name="Secka A."/>
            <person name="Antonio M."/>
            <person name="Oren A."/>
            <person name="Chaudhuri R.R."/>
            <person name="La Ragione R."/>
            <person name="Hildebrand F."/>
            <person name="Pallen M.J."/>
        </authorList>
    </citation>
    <scope>NUCLEOTIDE SEQUENCE</scope>
    <source>
        <strain evidence="1">CHK194-22301</strain>
    </source>
</reference>
<name>A0A921FIS3_9LACO</name>
<sequence>MVNIDIDENKTAVKAREFLEQDLPKLASLADRDVTSLSSPQLSFSCSHGSGSNQQDLLINHWSADTALVAIHVAAHHIPNQNHEREVFIYTYFKHYSEDQVSKRLSISRSTVNRYKKASLVEFARRLDVQKKMPQHNCDWLESLVVKSCG</sequence>
<dbReference type="SUPFAM" id="SSF88659">
    <property type="entry name" value="Sigma3 and sigma4 domains of RNA polymerase sigma factors"/>
    <property type="match status" value="1"/>
</dbReference>